<name>A0A6J6DIX5_9ZZZZ</name>
<evidence type="ECO:0000313" key="8">
    <source>
        <dbReference type="EMBL" id="CAB4661361.1"/>
    </source>
</evidence>
<dbReference type="AlphaFoldDB" id="A0A6J6DIX5"/>
<dbReference type="HAMAP" id="MF_01629">
    <property type="entry name" value="PdxH"/>
    <property type="match status" value="1"/>
</dbReference>
<dbReference type="InterPro" id="IPR019740">
    <property type="entry name" value="Pyridox_Oxase_CS"/>
</dbReference>
<organism evidence="7">
    <name type="scientific">freshwater metagenome</name>
    <dbReference type="NCBI Taxonomy" id="449393"/>
    <lineage>
        <taxon>unclassified sequences</taxon>
        <taxon>metagenomes</taxon>
        <taxon>ecological metagenomes</taxon>
    </lineage>
</organism>
<gene>
    <name evidence="7" type="ORF">UFOPK1572_00942</name>
    <name evidence="8" type="ORF">UFOPK2169_01433</name>
</gene>
<evidence type="ECO:0000256" key="4">
    <source>
        <dbReference type="ARBA" id="ARBA00023002"/>
    </source>
</evidence>
<dbReference type="EMBL" id="CAEZWE010000072">
    <property type="protein sequence ID" value="CAB4661361.1"/>
    <property type="molecule type" value="Genomic_DNA"/>
</dbReference>
<dbReference type="PROSITE" id="PS01064">
    <property type="entry name" value="PYRIDOX_OXIDASE"/>
    <property type="match status" value="1"/>
</dbReference>
<evidence type="ECO:0000256" key="1">
    <source>
        <dbReference type="ARBA" id="ARBA00001917"/>
    </source>
</evidence>
<keyword evidence="3" id="KW-0288">FMN</keyword>
<feature type="domain" description="Pyridoxine 5'-phosphate oxidase dimerisation C-terminal" evidence="6">
    <location>
        <begin position="171"/>
        <end position="211"/>
    </location>
</feature>
<dbReference type="PANTHER" id="PTHR10851:SF0">
    <property type="entry name" value="PYRIDOXINE-5'-PHOSPHATE OXIDASE"/>
    <property type="match status" value="1"/>
</dbReference>
<dbReference type="GO" id="GO:0004733">
    <property type="term" value="F:pyridoxamine phosphate oxidase activity"/>
    <property type="evidence" value="ECO:0007669"/>
    <property type="project" value="InterPro"/>
</dbReference>
<feature type="domain" description="Pyridoxamine 5'-phosphate oxidase N-terminal" evidence="5">
    <location>
        <begin position="38"/>
        <end position="158"/>
    </location>
</feature>
<dbReference type="InterPro" id="IPR012349">
    <property type="entry name" value="Split_barrel_FMN-bd"/>
</dbReference>
<dbReference type="GO" id="GO:0010181">
    <property type="term" value="F:FMN binding"/>
    <property type="evidence" value="ECO:0007669"/>
    <property type="project" value="InterPro"/>
</dbReference>
<keyword evidence="4" id="KW-0560">Oxidoreductase</keyword>
<proteinExistence type="inferred from homology"/>
<dbReference type="Pfam" id="PF10590">
    <property type="entry name" value="PNP_phzG_C"/>
    <property type="match status" value="1"/>
</dbReference>
<dbReference type="GO" id="GO:0008615">
    <property type="term" value="P:pyridoxine biosynthetic process"/>
    <property type="evidence" value="ECO:0007669"/>
    <property type="project" value="InterPro"/>
</dbReference>
<evidence type="ECO:0000256" key="2">
    <source>
        <dbReference type="ARBA" id="ARBA00022630"/>
    </source>
</evidence>
<dbReference type="EMBL" id="CAEZTC010000114">
    <property type="protein sequence ID" value="CAB4562789.1"/>
    <property type="molecule type" value="Genomic_DNA"/>
</dbReference>
<dbReference type="Pfam" id="PF01243">
    <property type="entry name" value="PNPOx_N"/>
    <property type="match status" value="1"/>
</dbReference>
<dbReference type="PANTHER" id="PTHR10851">
    <property type="entry name" value="PYRIDOXINE-5-PHOSPHATE OXIDASE"/>
    <property type="match status" value="1"/>
</dbReference>
<evidence type="ECO:0000256" key="3">
    <source>
        <dbReference type="ARBA" id="ARBA00022643"/>
    </source>
</evidence>
<reference evidence="7" key="1">
    <citation type="submission" date="2020-05" db="EMBL/GenBank/DDBJ databases">
        <authorList>
            <person name="Chiriac C."/>
            <person name="Salcher M."/>
            <person name="Ghai R."/>
            <person name="Kavagutti S V."/>
        </authorList>
    </citation>
    <scope>NUCLEOTIDE SEQUENCE</scope>
</reference>
<dbReference type="PIRSF" id="PIRSF000190">
    <property type="entry name" value="Pyd_amn-ph_oxd"/>
    <property type="match status" value="1"/>
</dbReference>
<dbReference type="NCBIfam" id="NF004231">
    <property type="entry name" value="PRK05679.1"/>
    <property type="match status" value="1"/>
</dbReference>
<accession>A0A6J6DIX5</accession>
<dbReference type="InterPro" id="IPR019576">
    <property type="entry name" value="Pyridoxamine_oxidase_dimer_C"/>
</dbReference>
<evidence type="ECO:0000259" key="6">
    <source>
        <dbReference type="Pfam" id="PF10590"/>
    </source>
</evidence>
<dbReference type="NCBIfam" id="TIGR00558">
    <property type="entry name" value="pdxH"/>
    <property type="match status" value="1"/>
</dbReference>
<dbReference type="InterPro" id="IPR011576">
    <property type="entry name" value="Pyridox_Oxase_N"/>
</dbReference>
<dbReference type="SUPFAM" id="SSF50475">
    <property type="entry name" value="FMN-binding split barrel"/>
    <property type="match status" value="1"/>
</dbReference>
<protein>
    <submittedName>
        <fullName evidence="7">Unannotated protein</fullName>
    </submittedName>
</protein>
<dbReference type="Gene3D" id="2.30.110.10">
    <property type="entry name" value="Electron Transport, Fmn-binding Protein, Chain A"/>
    <property type="match status" value="1"/>
</dbReference>
<evidence type="ECO:0000259" key="5">
    <source>
        <dbReference type="Pfam" id="PF01243"/>
    </source>
</evidence>
<sequence length="211" mass="23743">MGISDRRLQYETDGLDLDDLLPNPVDLLIRWHDQAEAAGAAEPNAMVLSTLNEDGHPDGRVVLARDISDVGITFYSNRESAKGQQIARDQRASATFAWLQLHRSVRVQGSIALASDEVSDAYFASRPRSSQIGAWASPQSEVIGTRLELDERVAEIEEQFDGQDVPRPPYWGGYILSIDSIEFWQGRPSRLHDRFRYSRHGNVWRAVRLAP</sequence>
<evidence type="ECO:0000313" key="7">
    <source>
        <dbReference type="EMBL" id="CAB4562789.1"/>
    </source>
</evidence>
<dbReference type="InterPro" id="IPR000659">
    <property type="entry name" value="Pyridox_Oxase"/>
</dbReference>
<keyword evidence="2" id="KW-0285">Flavoprotein</keyword>
<comment type="cofactor">
    <cofactor evidence="1">
        <name>FMN</name>
        <dbReference type="ChEBI" id="CHEBI:58210"/>
    </cofactor>
</comment>